<dbReference type="Gene3D" id="2.60.120.380">
    <property type="match status" value="1"/>
</dbReference>
<keyword evidence="1" id="KW-1133">Transmembrane helix</keyword>
<feature type="non-terminal residue" evidence="2">
    <location>
        <position position="1"/>
    </location>
</feature>
<keyword evidence="1" id="KW-0812">Transmembrane</keyword>
<reference evidence="2" key="1">
    <citation type="journal article" date="2014" name="Front. Microbiol.">
        <title>High frequency of phylogenetically diverse reductive dehalogenase-homologous genes in deep subseafloor sedimentary metagenomes.</title>
        <authorList>
            <person name="Kawai M."/>
            <person name="Futagami T."/>
            <person name="Toyoda A."/>
            <person name="Takaki Y."/>
            <person name="Nishi S."/>
            <person name="Hori S."/>
            <person name="Arai W."/>
            <person name="Tsubouchi T."/>
            <person name="Morono Y."/>
            <person name="Uchiyama I."/>
            <person name="Ito T."/>
            <person name="Fujiyama A."/>
            <person name="Inagaki F."/>
            <person name="Takami H."/>
        </authorList>
    </citation>
    <scope>NUCLEOTIDE SEQUENCE</scope>
    <source>
        <strain evidence="2">Expedition CK06-06</strain>
    </source>
</reference>
<dbReference type="AlphaFoldDB" id="X1GJF0"/>
<accession>X1GJF0</accession>
<feature type="transmembrane region" description="Helical" evidence="1">
    <location>
        <begin position="67"/>
        <end position="87"/>
    </location>
</feature>
<dbReference type="EMBL" id="BARU01019825">
    <property type="protein sequence ID" value="GAH57317.1"/>
    <property type="molecule type" value="Genomic_DNA"/>
</dbReference>
<keyword evidence="1" id="KW-0472">Membrane</keyword>
<evidence type="ECO:0000256" key="1">
    <source>
        <dbReference type="SAM" id="Phobius"/>
    </source>
</evidence>
<dbReference type="NCBIfam" id="NF033507">
    <property type="entry name" value="Loki-CTERM"/>
    <property type="match status" value="1"/>
</dbReference>
<sequence length="98" mass="11011">SAEGLMGFEVYDSDLHKIASNFTLADNDYIIQDVTNGTYYIKVFGDNSGNVYNLWWGTQKPDEVGMIPGYDILILIASIVGISTVVIKKKRSKFKRNK</sequence>
<proteinExistence type="predicted"/>
<comment type="caution">
    <text evidence="2">The sequence shown here is derived from an EMBL/GenBank/DDBJ whole genome shotgun (WGS) entry which is preliminary data.</text>
</comment>
<organism evidence="2">
    <name type="scientific">marine sediment metagenome</name>
    <dbReference type="NCBI Taxonomy" id="412755"/>
    <lineage>
        <taxon>unclassified sequences</taxon>
        <taxon>metagenomes</taxon>
        <taxon>ecological metagenomes</taxon>
    </lineage>
</organism>
<name>X1GJF0_9ZZZZ</name>
<evidence type="ECO:0008006" key="3">
    <source>
        <dbReference type="Google" id="ProtNLM"/>
    </source>
</evidence>
<protein>
    <recommendedName>
        <fullName evidence="3">Peptidase C-terminal archaeal/bacterial domain-containing protein</fullName>
    </recommendedName>
</protein>
<evidence type="ECO:0000313" key="2">
    <source>
        <dbReference type="EMBL" id="GAH57317.1"/>
    </source>
</evidence>
<gene>
    <name evidence="2" type="ORF">S03H2_32625</name>
</gene>